<accession>A0A0M3JJN8</accession>
<sequence length="95" mass="10912">MALVQVESGDTSTPEKAKMEYIRLSLPVKCSKMFTGKDKEAIMRSLHDIQDRQHVAAPMIIRAPTIPKEFEDSKEPTKVHFYSHCVRCDIYCLKI</sequence>
<protein>
    <submittedName>
        <fullName evidence="3">Autophagy-related protein</fullName>
    </submittedName>
</protein>
<dbReference type="Proteomes" id="UP000267096">
    <property type="component" value="Unassembled WGS sequence"/>
</dbReference>
<reference evidence="1 2" key="2">
    <citation type="submission" date="2018-11" db="EMBL/GenBank/DDBJ databases">
        <authorList>
            <consortium name="Pathogen Informatics"/>
        </authorList>
    </citation>
    <scope>NUCLEOTIDE SEQUENCE [LARGE SCALE GENOMIC DNA]</scope>
</reference>
<dbReference type="EMBL" id="UYRR01018830">
    <property type="protein sequence ID" value="VDK29623.1"/>
    <property type="molecule type" value="Genomic_DNA"/>
</dbReference>
<dbReference type="WBParaSite" id="ASIM_0000785901-mRNA-1">
    <property type="protein sequence ID" value="ASIM_0000785901-mRNA-1"/>
    <property type="gene ID" value="ASIM_0000785901"/>
</dbReference>
<evidence type="ECO:0000313" key="1">
    <source>
        <dbReference type="EMBL" id="VDK29623.1"/>
    </source>
</evidence>
<proteinExistence type="predicted"/>
<dbReference type="AlphaFoldDB" id="A0A0M3JJN8"/>
<gene>
    <name evidence="1" type="ORF">ASIM_LOCUS7622</name>
</gene>
<evidence type="ECO:0000313" key="3">
    <source>
        <dbReference type="WBParaSite" id="ASIM_0000785901-mRNA-1"/>
    </source>
</evidence>
<keyword evidence="2" id="KW-1185">Reference proteome</keyword>
<organism evidence="3">
    <name type="scientific">Anisakis simplex</name>
    <name type="common">Herring worm</name>
    <dbReference type="NCBI Taxonomy" id="6269"/>
    <lineage>
        <taxon>Eukaryota</taxon>
        <taxon>Metazoa</taxon>
        <taxon>Ecdysozoa</taxon>
        <taxon>Nematoda</taxon>
        <taxon>Chromadorea</taxon>
        <taxon>Rhabditida</taxon>
        <taxon>Spirurina</taxon>
        <taxon>Ascaridomorpha</taxon>
        <taxon>Ascaridoidea</taxon>
        <taxon>Anisakidae</taxon>
        <taxon>Anisakis</taxon>
        <taxon>Anisakis simplex complex</taxon>
    </lineage>
</organism>
<evidence type="ECO:0000313" key="2">
    <source>
        <dbReference type="Proteomes" id="UP000267096"/>
    </source>
</evidence>
<name>A0A0M3JJN8_ANISI</name>
<dbReference type="OrthoDB" id="5874322at2759"/>
<reference evidence="3" key="1">
    <citation type="submission" date="2017-02" db="UniProtKB">
        <authorList>
            <consortium name="WormBaseParasite"/>
        </authorList>
    </citation>
    <scope>IDENTIFICATION</scope>
</reference>